<evidence type="ECO:0000256" key="6">
    <source>
        <dbReference type="ARBA" id="ARBA00022989"/>
    </source>
</evidence>
<dbReference type="PIRSF" id="PIRSF001294">
    <property type="entry name" value="K_ATPaseA"/>
    <property type="match status" value="1"/>
</dbReference>
<dbReference type="GO" id="GO:0030955">
    <property type="term" value="F:potassium ion binding"/>
    <property type="evidence" value="ECO:0007669"/>
    <property type="project" value="UniProtKB-UniRule"/>
</dbReference>
<gene>
    <name evidence="9 10" type="primary">kdpA</name>
    <name evidence="10" type="ORF">E8L99_18205</name>
</gene>
<keyword evidence="4 9" id="KW-0812">Transmembrane</keyword>
<dbReference type="AlphaFoldDB" id="A0A4D7QNR5"/>
<comment type="subcellular location">
    <subcellularLocation>
        <location evidence="9">Cell membrane</location>
        <topology evidence="9">Multi-pass membrane protein</topology>
    </subcellularLocation>
</comment>
<dbReference type="PANTHER" id="PTHR30607">
    <property type="entry name" value="POTASSIUM-TRANSPORTING ATPASE A CHAIN"/>
    <property type="match status" value="1"/>
</dbReference>
<feature type="transmembrane region" description="Helical" evidence="9">
    <location>
        <begin position="415"/>
        <end position="436"/>
    </location>
</feature>
<comment type="function">
    <text evidence="9">Part of the high-affinity ATP-driven potassium transport (or Kdp) system, which catalyzes the hydrolysis of ATP coupled with the electrogenic transport of potassium into the cytoplasm. This subunit binds the extracellular potassium ions and delivers the ions to the membrane domain of KdpB through an intramembrane tunnel.</text>
</comment>
<dbReference type="RefSeq" id="WP_137100882.1">
    <property type="nucleotide sequence ID" value="NZ_CP039865.1"/>
</dbReference>
<accession>A0A4D7QNR5</accession>
<dbReference type="InterPro" id="IPR004623">
    <property type="entry name" value="KdpA"/>
</dbReference>
<keyword evidence="2 9" id="KW-1003">Cell membrane</keyword>
<feature type="transmembrane region" description="Helical" evidence="9">
    <location>
        <begin position="456"/>
        <end position="475"/>
    </location>
</feature>
<feature type="transmembrane region" description="Helical" evidence="9">
    <location>
        <begin position="482"/>
        <end position="506"/>
    </location>
</feature>
<evidence type="ECO:0000256" key="5">
    <source>
        <dbReference type="ARBA" id="ARBA00022958"/>
    </source>
</evidence>
<dbReference type="GO" id="GO:0005886">
    <property type="term" value="C:plasma membrane"/>
    <property type="evidence" value="ECO:0007669"/>
    <property type="project" value="UniProtKB-SubCell"/>
</dbReference>
<dbReference type="OrthoDB" id="9763796at2"/>
<keyword evidence="3 9" id="KW-0633">Potassium transport</keyword>
<feature type="transmembrane region" description="Helical" evidence="9">
    <location>
        <begin position="280"/>
        <end position="300"/>
    </location>
</feature>
<keyword evidence="1 9" id="KW-0813">Transport</keyword>
<dbReference type="HAMAP" id="MF_00275">
    <property type="entry name" value="KdpA"/>
    <property type="match status" value="1"/>
</dbReference>
<dbReference type="NCBIfam" id="TIGR00680">
    <property type="entry name" value="kdpA"/>
    <property type="match status" value="1"/>
</dbReference>
<feature type="transmembrane region" description="Helical" evidence="9">
    <location>
        <begin position="174"/>
        <end position="193"/>
    </location>
</feature>
<dbReference type="GO" id="GO:0008556">
    <property type="term" value="F:P-type potassium transmembrane transporter activity"/>
    <property type="evidence" value="ECO:0007669"/>
    <property type="project" value="InterPro"/>
</dbReference>
<keyword evidence="8 9" id="KW-0472">Membrane</keyword>
<evidence type="ECO:0000313" key="11">
    <source>
        <dbReference type="Proteomes" id="UP000298588"/>
    </source>
</evidence>
<feature type="transmembrane region" description="Helical" evidence="9">
    <location>
        <begin position="370"/>
        <end position="395"/>
    </location>
</feature>
<evidence type="ECO:0000313" key="10">
    <source>
        <dbReference type="EMBL" id="QCK87553.1"/>
    </source>
</evidence>
<evidence type="ECO:0000256" key="7">
    <source>
        <dbReference type="ARBA" id="ARBA00023065"/>
    </source>
</evidence>
<evidence type="ECO:0000256" key="9">
    <source>
        <dbReference type="HAMAP-Rule" id="MF_00275"/>
    </source>
</evidence>
<keyword evidence="5 9" id="KW-0630">Potassium</keyword>
<keyword evidence="6 9" id="KW-1133">Transmembrane helix</keyword>
<feature type="transmembrane region" description="Helical" evidence="9">
    <location>
        <begin position="526"/>
        <end position="548"/>
    </location>
</feature>
<organism evidence="10 11">
    <name type="scientific">Phreatobacter aquaticus</name>
    <dbReference type="NCBI Taxonomy" id="2570229"/>
    <lineage>
        <taxon>Bacteria</taxon>
        <taxon>Pseudomonadati</taxon>
        <taxon>Pseudomonadota</taxon>
        <taxon>Alphaproteobacteria</taxon>
        <taxon>Hyphomicrobiales</taxon>
        <taxon>Phreatobacteraceae</taxon>
        <taxon>Phreatobacter</taxon>
    </lineage>
</organism>
<evidence type="ECO:0000256" key="1">
    <source>
        <dbReference type="ARBA" id="ARBA00022448"/>
    </source>
</evidence>
<protein>
    <recommendedName>
        <fullName evidence="9">Potassium-transporting ATPase potassium-binding subunit</fullName>
    </recommendedName>
    <alternativeName>
        <fullName evidence="9">ATP phosphohydrolase [potassium-transporting] A chain</fullName>
    </alternativeName>
    <alternativeName>
        <fullName evidence="9">Potassium-binding and translocating subunit A</fullName>
    </alternativeName>
    <alternativeName>
        <fullName evidence="9">Potassium-translocating ATPase A chain</fullName>
    </alternativeName>
</protein>
<evidence type="ECO:0000256" key="4">
    <source>
        <dbReference type="ARBA" id="ARBA00022692"/>
    </source>
</evidence>
<comment type="subunit">
    <text evidence="9">The system is composed of three essential subunits: KdpA, KdpB and KdpC.</text>
</comment>
<evidence type="ECO:0000256" key="2">
    <source>
        <dbReference type="ARBA" id="ARBA00022475"/>
    </source>
</evidence>
<sequence>MSNDLIQAALYAALLVAIAVPLGLYMAKVFSGELRFLAPVERAILAPAGVSADAGQHWSRYALSLIAFNAAGFLVLFFILRFQHLLPLNPQGFDGVPAHLAFNTAISFVTNTNWQSYGGETTLSHLSQMAGLTTQNFVSAATGMAAAAAVARGFAGRQISSIGNFWSDLTRSTLYILLPLSIVLALAFVFTGMPQTLAAATNAATLEGGQQTIALGPVASQIAIKQLGTNGGGFFNVNSAHPFENPTAISNLISMLAILAIPVAFCFTYGRMVGDRRQGIALFAAMGVVLIIAFAALYAAERSGNPLHAALADPAAGNMEGKETRFGIVNSVLWAVVTTAASNGSVNAMHDSLTPLGGLVAMLNIQLGEVIYGGVGVGLTGMLLFVILTVFLAGLMVGRTPEYLGKKIEAREVKLAALTLMIMPIGALVFPALALVAGAAQSSIQDAGPHGLSELLYAYASATGNNGSAFAGFNANVTWHNAFLGLAMLLGRFGYLIPILAIAGSFATKKAAAPSAGTFPTHGPVFVILLVVTILVVGALTFLPVLALGPIAEHVSMIAGRTF</sequence>
<dbReference type="EMBL" id="CP039865">
    <property type="protein sequence ID" value="QCK87553.1"/>
    <property type="molecule type" value="Genomic_DNA"/>
</dbReference>
<proteinExistence type="inferred from homology"/>
<comment type="similarity">
    <text evidence="9">Belongs to the KdpA family.</text>
</comment>
<keyword evidence="11" id="KW-1185">Reference proteome</keyword>
<dbReference type="Pfam" id="PF03814">
    <property type="entry name" value="KdpA"/>
    <property type="match status" value="1"/>
</dbReference>
<dbReference type="KEGG" id="paqt:E8L99_18205"/>
<dbReference type="Proteomes" id="UP000298588">
    <property type="component" value="Chromosome"/>
</dbReference>
<dbReference type="PANTHER" id="PTHR30607:SF2">
    <property type="entry name" value="POTASSIUM-TRANSPORTING ATPASE POTASSIUM-BINDING SUBUNIT"/>
    <property type="match status" value="1"/>
</dbReference>
<reference evidence="10 11" key="1">
    <citation type="submission" date="2019-04" db="EMBL/GenBank/DDBJ databases">
        <title>Phreatobacter aquaticus sp. nov.</title>
        <authorList>
            <person name="Choi A."/>
            <person name="Baek K."/>
        </authorList>
    </citation>
    <scope>NUCLEOTIDE SEQUENCE [LARGE SCALE GENOMIC DNA]</scope>
    <source>
        <strain evidence="10 11">NMCR1094</strain>
    </source>
</reference>
<name>A0A4D7QNR5_9HYPH</name>
<feature type="transmembrane region" description="Helical" evidence="9">
    <location>
        <begin position="6"/>
        <end position="27"/>
    </location>
</feature>
<feature type="transmembrane region" description="Helical" evidence="9">
    <location>
        <begin position="137"/>
        <end position="154"/>
    </location>
</feature>
<feature type="transmembrane region" description="Helical" evidence="9">
    <location>
        <begin position="61"/>
        <end position="80"/>
    </location>
</feature>
<keyword evidence="7 9" id="KW-0406">Ion transport</keyword>
<evidence type="ECO:0000256" key="3">
    <source>
        <dbReference type="ARBA" id="ARBA00022538"/>
    </source>
</evidence>
<evidence type="ECO:0000256" key="8">
    <source>
        <dbReference type="ARBA" id="ARBA00023136"/>
    </source>
</evidence>
<feature type="transmembrane region" description="Helical" evidence="9">
    <location>
        <begin position="248"/>
        <end position="268"/>
    </location>
</feature>